<evidence type="ECO:0000313" key="2">
    <source>
        <dbReference type="Proteomes" id="UP001066276"/>
    </source>
</evidence>
<name>A0AAV7KNW9_PLEWA</name>
<protein>
    <submittedName>
        <fullName evidence="1">Uncharacterized protein</fullName>
    </submittedName>
</protein>
<sequence length="205" mass="22489">MLSSLEVKSNRLGALPSKGKQRLAYSENRGLGSQLKMARTFVVVDVQKKRCVRLVRRIKGRSRLSPQAGQGALQLWSKQRALDLLLCSWSVQGSAHVIVIVPPPPFPSRRDAEELPAVIPRARMWHGLRGAPGVQAGTCFGAVIPVTQVARRREAGSQSRCLESFPGPWRASGSFLGHMMEETELLVEIYCAALRRAAGVPGNER</sequence>
<keyword evidence="2" id="KW-1185">Reference proteome</keyword>
<reference evidence="1" key="1">
    <citation type="journal article" date="2022" name="bioRxiv">
        <title>Sequencing and chromosome-scale assembly of the giantPleurodeles waltlgenome.</title>
        <authorList>
            <person name="Brown T."/>
            <person name="Elewa A."/>
            <person name="Iarovenko S."/>
            <person name="Subramanian E."/>
            <person name="Araus A.J."/>
            <person name="Petzold A."/>
            <person name="Susuki M."/>
            <person name="Suzuki K.-i.T."/>
            <person name="Hayashi T."/>
            <person name="Toyoda A."/>
            <person name="Oliveira C."/>
            <person name="Osipova E."/>
            <person name="Leigh N.D."/>
            <person name="Simon A."/>
            <person name="Yun M.H."/>
        </authorList>
    </citation>
    <scope>NUCLEOTIDE SEQUENCE</scope>
    <source>
        <strain evidence="1">20211129_DDA</strain>
        <tissue evidence="1">Liver</tissue>
    </source>
</reference>
<organism evidence="1 2">
    <name type="scientific">Pleurodeles waltl</name>
    <name type="common">Iberian ribbed newt</name>
    <dbReference type="NCBI Taxonomy" id="8319"/>
    <lineage>
        <taxon>Eukaryota</taxon>
        <taxon>Metazoa</taxon>
        <taxon>Chordata</taxon>
        <taxon>Craniata</taxon>
        <taxon>Vertebrata</taxon>
        <taxon>Euteleostomi</taxon>
        <taxon>Amphibia</taxon>
        <taxon>Batrachia</taxon>
        <taxon>Caudata</taxon>
        <taxon>Salamandroidea</taxon>
        <taxon>Salamandridae</taxon>
        <taxon>Pleurodelinae</taxon>
        <taxon>Pleurodeles</taxon>
    </lineage>
</organism>
<dbReference type="EMBL" id="JANPWB010000016">
    <property type="protein sequence ID" value="KAJ1080670.1"/>
    <property type="molecule type" value="Genomic_DNA"/>
</dbReference>
<comment type="caution">
    <text evidence="1">The sequence shown here is derived from an EMBL/GenBank/DDBJ whole genome shotgun (WGS) entry which is preliminary data.</text>
</comment>
<proteinExistence type="predicted"/>
<gene>
    <name evidence="1" type="ORF">NDU88_000864</name>
</gene>
<evidence type="ECO:0000313" key="1">
    <source>
        <dbReference type="EMBL" id="KAJ1080670.1"/>
    </source>
</evidence>
<dbReference type="AlphaFoldDB" id="A0AAV7KNW9"/>
<accession>A0AAV7KNW9</accession>
<dbReference type="Proteomes" id="UP001066276">
    <property type="component" value="Chromosome 12"/>
</dbReference>